<dbReference type="KEGG" id="ole:K0B96_14010"/>
<dbReference type="GO" id="GO:0003906">
    <property type="term" value="F:DNA-(apurinic or apyrimidinic site) endonuclease activity"/>
    <property type="evidence" value="ECO:0007669"/>
    <property type="project" value="InterPro"/>
</dbReference>
<name>A0A8F9XKP2_9BACT</name>
<evidence type="ECO:0000256" key="8">
    <source>
        <dbReference type="ARBA" id="ARBA00023268"/>
    </source>
</evidence>
<dbReference type="EMBL" id="CP080507">
    <property type="protein sequence ID" value="QYM78401.1"/>
    <property type="molecule type" value="Genomic_DNA"/>
</dbReference>
<sequence length="277" mass="31278">MPELAEVEFFRKRWSVAEGERIAAVFTHPRAKIFRGTDPAALARELPGARLLDSAAAAKQMLFHFNGDRWLGVHLGMSGELRVETSAYVPAKHDHLVLRTAQRALVFADPRMFGRVDFHLGAGPPAWWTKIAPPLLSRAFTAAAVAAFLRRRRRAPIKAVLLMQERFPGIGNWMADEILWRAAIHPQRLAGSLTAAEVRTLWRECRQVARLALRTIAGVGGKLPPDLNVHIPRTWLFWHRWEDGGLCPITKKPLVREEVGGRTTCWSPARQKLHPRR</sequence>
<evidence type="ECO:0000256" key="1">
    <source>
        <dbReference type="ARBA" id="ARBA00001668"/>
    </source>
</evidence>
<evidence type="ECO:0000256" key="4">
    <source>
        <dbReference type="ARBA" id="ARBA00022801"/>
    </source>
</evidence>
<dbReference type="Gene3D" id="1.10.8.50">
    <property type="match status" value="1"/>
</dbReference>
<dbReference type="InterPro" id="IPR015886">
    <property type="entry name" value="H2TH_FPG"/>
</dbReference>
<evidence type="ECO:0000256" key="9">
    <source>
        <dbReference type="ARBA" id="ARBA00023295"/>
    </source>
</evidence>
<evidence type="ECO:0000256" key="3">
    <source>
        <dbReference type="ARBA" id="ARBA00022763"/>
    </source>
</evidence>
<keyword evidence="5" id="KW-0238">DNA-binding</keyword>
<dbReference type="InterPro" id="IPR010979">
    <property type="entry name" value="Ribosomal_uS13-like_H2TH"/>
</dbReference>
<keyword evidence="8" id="KW-0511">Multifunctional enzyme</keyword>
<dbReference type="SMART" id="SM00898">
    <property type="entry name" value="Fapy_DNA_glyco"/>
    <property type="match status" value="1"/>
</dbReference>
<evidence type="ECO:0000313" key="11">
    <source>
        <dbReference type="EMBL" id="QYM78401.1"/>
    </source>
</evidence>
<evidence type="ECO:0000313" key="12">
    <source>
        <dbReference type="Proteomes" id="UP000825051"/>
    </source>
</evidence>
<dbReference type="Pfam" id="PF06831">
    <property type="entry name" value="H2TH"/>
    <property type="match status" value="1"/>
</dbReference>
<dbReference type="PROSITE" id="PS51068">
    <property type="entry name" value="FPG_CAT"/>
    <property type="match status" value="1"/>
</dbReference>
<dbReference type="PANTHER" id="PTHR22993:SF9">
    <property type="entry name" value="FORMAMIDOPYRIMIDINE-DNA GLYCOSYLASE"/>
    <property type="match status" value="1"/>
</dbReference>
<dbReference type="SUPFAM" id="SSF81624">
    <property type="entry name" value="N-terminal domain of MutM-like DNA repair proteins"/>
    <property type="match status" value="1"/>
</dbReference>
<keyword evidence="7" id="KW-0456">Lyase</keyword>
<protein>
    <submittedName>
        <fullName evidence="11">Fpg/Nei family DNA glycosylase</fullName>
    </submittedName>
</protein>
<reference evidence="11" key="1">
    <citation type="submission" date="2021-08" db="EMBL/GenBank/DDBJ databases">
        <title>Genome of a novel bacterium of the phylum Verrucomicrobia, Oleiharenicola sp. KSB-15.</title>
        <authorList>
            <person name="Chung J.-H."/>
            <person name="Ahn J.-H."/>
            <person name="Yoon Y."/>
            <person name="Kim D.-Y."/>
            <person name="An S.-H."/>
            <person name="Park I."/>
            <person name="Yeon J."/>
        </authorList>
    </citation>
    <scope>NUCLEOTIDE SEQUENCE</scope>
    <source>
        <strain evidence="11">KSB-15</strain>
    </source>
</reference>
<dbReference type="InterPro" id="IPR012319">
    <property type="entry name" value="FPG_cat"/>
</dbReference>
<comment type="catalytic activity">
    <reaction evidence="1">
        <text>Hydrolysis of DNA containing ring-opened 7-methylguanine residues, releasing 2,6-diamino-4-hydroxy-5-(N-methyl)formamidopyrimidine.</text>
        <dbReference type="EC" id="3.2.2.23"/>
    </reaction>
</comment>
<dbReference type="Proteomes" id="UP000825051">
    <property type="component" value="Chromosome"/>
</dbReference>
<dbReference type="InterPro" id="IPR035937">
    <property type="entry name" value="FPG_N"/>
</dbReference>
<keyword evidence="9" id="KW-0326">Glycosidase</keyword>
<dbReference type="GO" id="GO:0008270">
    <property type="term" value="F:zinc ion binding"/>
    <property type="evidence" value="ECO:0007669"/>
    <property type="project" value="InterPro"/>
</dbReference>
<keyword evidence="6" id="KW-0234">DNA repair</keyword>
<evidence type="ECO:0000256" key="2">
    <source>
        <dbReference type="ARBA" id="ARBA00009409"/>
    </source>
</evidence>
<dbReference type="AlphaFoldDB" id="A0A8F9XKP2"/>
<evidence type="ECO:0000256" key="6">
    <source>
        <dbReference type="ARBA" id="ARBA00023204"/>
    </source>
</evidence>
<dbReference type="RefSeq" id="WP_220161505.1">
    <property type="nucleotide sequence ID" value="NZ_CP080507.1"/>
</dbReference>
<gene>
    <name evidence="11" type="ORF">K0B96_14010</name>
</gene>
<dbReference type="SMART" id="SM01232">
    <property type="entry name" value="H2TH"/>
    <property type="match status" value="1"/>
</dbReference>
<dbReference type="GO" id="GO:0016829">
    <property type="term" value="F:lyase activity"/>
    <property type="evidence" value="ECO:0007669"/>
    <property type="project" value="UniProtKB-KW"/>
</dbReference>
<keyword evidence="3" id="KW-0227">DNA damage</keyword>
<dbReference type="GO" id="GO:0006284">
    <property type="term" value="P:base-excision repair"/>
    <property type="evidence" value="ECO:0007669"/>
    <property type="project" value="InterPro"/>
</dbReference>
<dbReference type="Pfam" id="PF01149">
    <property type="entry name" value="Fapy_DNA_glyco"/>
    <property type="match status" value="1"/>
</dbReference>
<dbReference type="PANTHER" id="PTHR22993">
    <property type="entry name" value="FORMAMIDOPYRIMIDINE-DNA GLYCOSYLASE"/>
    <property type="match status" value="1"/>
</dbReference>
<organism evidence="11 12">
    <name type="scientific">Horticoccus luteus</name>
    <dbReference type="NCBI Taxonomy" id="2862869"/>
    <lineage>
        <taxon>Bacteria</taxon>
        <taxon>Pseudomonadati</taxon>
        <taxon>Verrucomicrobiota</taxon>
        <taxon>Opitutia</taxon>
        <taxon>Opitutales</taxon>
        <taxon>Opitutaceae</taxon>
        <taxon>Horticoccus</taxon>
    </lineage>
</organism>
<feature type="domain" description="Formamidopyrimidine-DNA glycosylase catalytic" evidence="10">
    <location>
        <begin position="2"/>
        <end position="114"/>
    </location>
</feature>
<evidence type="ECO:0000256" key="5">
    <source>
        <dbReference type="ARBA" id="ARBA00023125"/>
    </source>
</evidence>
<keyword evidence="4" id="KW-0378">Hydrolase</keyword>
<evidence type="ECO:0000259" key="10">
    <source>
        <dbReference type="PROSITE" id="PS51068"/>
    </source>
</evidence>
<proteinExistence type="inferred from homology"/>
<dbReference type="Gene3D" id="3.20.190.10">
    <property type="entry name" value="MutM-like, N-terminal"/>
    <property type="match status" value="1"/>
</dbReference>
<evidence type="ECO:0000256" key="7">
    <source>
        <dbReference type="ARBA" id="ARBA00023239"/>
    </source>
</evidence>
<keyword evidence="12" id="KW-1185">Reference proteome</keyword>
<dbReference type="GO" id="GO:0008534">
    <property type="term" value="F:oxidized purine nucleobase lesion DNA N-glycosylase activity"/>
    <property type="evidence" value="ECO:0007669"/>
    <property type="project" value="UniProtKB-EC"/>
</dbReference>
<accession>A0A8F9XKP2</accession>
<comment type="similarity">
    <text evidence="2">Belongs to the FPG family.</text>
</comment>
<dbReference type="CDD" id="cd08773">
    <property type="entry name" value="FpgNei_N"/>
    <property type="match status" value="1"/>
</dbReference>
<dbReference type="SUPFAM" id="SSF46946">
    <property type="entry name" value="S13-like H2TH domain"/>
    <property type="match status" value="1"/>
</dbReference>
<dbReference type="GO" id="GO:0003684">
    <property type="term" value="F:damaged DNA binding"/>
    <property type="evidence" value="ECO:0007669"/>
    <property type="project" value="InterPro"/>
</dbReference>